<dbReference type="AlphaFoldDB" id="A0A9D4G2E5"/>
<evidence type="ECO:0000256" key="1">
    <source>
        <dbReference type="SAM" id="MobiDB-lite"/>
    </source>
</evidence>
<gene>
    <name evidence="2" type="ORF">DPMN_135728</name>
</gene>
<organism evidence="2 3">
    <name type="scientific">Dreissena polymorpha</name>
    <name type="common">Zebra mussel</name>
    <name type="synonym">Mytilus polymorpha</name>
    <dbReference type="NCBI Taxonomy" id="45954"/>
    <lineage>
        <taxon>Eukaryota</taxon>
        <taxon>Metazoa</taxon>
        <taxon>Spiralia</taxon>
        <taxon>Lophotrochozoa</taxon>
        <taxon>Mollusca</taxon>
        <taxon>Bivalvia</taxon>
        <taxon>Autobranchia</taxon>
        <taxon>Heteroconchia</taxon>
        <taxon>Euheterodonta</taxon>
        <taxon>Imparidentia</taxon>
        <taxon>Neoheterodontei</taxon>
        <taxon>Myida</taxon>
        <taxon>Dreissenoidea</taxon>
        <taxon>Dreissenidae</taxon>
        <taxon>Dreissena</taxon>
    </lineage>
</organism>
<accession>A0A9D4G2E5</accession>
<reference evidence="2" key="2">
    <citation type="submission" date="2020-11" db="EMBL/GenBank/DDBJ databases">
        <authorList>
            <person name="McCartney M.A."/>
            <person name="Auch B."/>
            <person name="Kono T."/>
            <person name="Mallez S."/>
            <person name="Becker A."/>
            <person name="Gohl D.M."/>
            <person name="Silverstein K.A.T."/>
            <person name="Koren S."/>
            <person name="Bechman K.B."/>
            <person name="Herman A."/>
            <person name="Abrahante J.E."/>
            <person name="Garbe J."/>
        </authorList>
    </citation>
    <scope>NUCLEOTIDE SEQUENCE</scope>
    <source>
        <strain evidence="2">Duluth1</strain>
        <tissue evidence="2">Whole animal</tissue>
    </source>
</reference>
<comment type="caution">
    <text evidence="2">The sequence shown here is derived from an EMBL/GenBank/DDBJ whole genome shotgun (WGS) entry which is preliminary data.</text>
</comment>
<proteinExistence type="predicted"/>
<feature type="region of interest" description="Disordered" evidence="1">
    <location>
        <begin position="1"/>
        <end position="22"/>
    </location>
</feature>
<sequence>MQTNGNSPPHLTYHGDSVESACPGLTSHVKTEIRAGNLRGMEAKRMQTFLTADTSGRDGDLADAASRGRRTYVADQTSGRDEDLVDAASR</sequence>
<feature type="region of interest" description="Disordered" evidence="1">
    <location>
        <begin position="52"/>
        <end position="90"/>
    </location>
</feature>
<evidence type="ECO:0000313" key="2">
    <source>
        <dbReference type="EMBL" id="KAH3807388.1"/>
    </source>
</evidence>
<keyword evidence="3" id="KW-1185">Reference proteome</keyword>
<protein>
    <submittedName>
        <fullName evidence="2">Uncharacterized protein</fullName>
    </submittedName>
</protein>
<dbReference type="Proteomes" id="UP000828390">
    <property type="component" value="Unassembled WGS sequence"/>
</dbReference>
<dbReference type="EMBL" id="JAIWYP010000006">
    <property type="protein sequence ID" value="KAH3807388.1"/>
    <property type="molecule type" value="Genomic_DNA"/>
</dbReference>
<name>A0A9D4G2E5_DREPO</name>
<evidence type="ECO:0000313" key="3">
    <source>
        <dbReference type="Proteomes" id="UP000828390"/>
    </source>
</evidence>
<reference evidence="2" key="1">
    <citation type="journal article" date="2019" name="bioRxiv">
        <title>The Genome of the Zebra Mussel, Dreissena polymorpha: A Resource for Invasive Species Research.</title>
        <authorList>
            <person name="McCartney M.A."/>
            <person name="Auch B."/>
            <person name="Kono T."/>
            <person name="Mallez S."/>
            <person name="Zhang Y."/>
            <person name="Obille A."/>
            <person name="Becker A."/>
            <person name="Abrahante J.E."/>
            <person name="Garbe J."/>
            <person name="Badalamenti J.P."/>
            <person name="Herman A."/>
            <person name="Mangelson H."/>
            <person name="Liachko I."/>
            <person name="Sullivan S."/>
            <person name="Sone E.D."/>
            <person name="Koren S."/>
            <person name="Silverstein K.A.T."/>
            <person name="Beckman K.B."/>
            <person name="Gohl D.M."/>
        </authorList>
    </citation>
    <scope>NUCLEOTIDE SEQUENCE</scope>
    <source>
        <strain evidence="2">Duluth1</strain>
        <tissue evidence="2">Whole animal</tissue>
    </source>
</reference>